<dbReference type="EMBL" id="CAIE01000026">
    <property type="protein sequence ID" value="CCH18568.1"/>
    <property type="molecule type" value="Genomic_DNA"/>
</dbReference>
<gene>
    <name evidence="2" type="ORF">MILUP08_43478</name>
</gene>
<keyword evidence="3" id="KW-1185">Reference proteome</keyword>
<dbReference type="eggNOG" id="COG0457">
    <property type="taxonomic scope" value="Bacteria"/>
</dbReference>
<dbReference type="InterPro" id="IPR025117">
    <property type="entry name" value="DUF4037"/>
</dbReference>
<dbReference type="Pfam" id="PF13228">
    <property type="entry name" value="DUF4037"/>
    <property type="match status" value="1"/>
</dbReference>
<dbReference type="AlphaFoldDB" id="I0L421"/>
<evidence type="ECO:0000313" key="2">
    <source>
        <dbReference type="EMBL" id="CCH18568.1"/>
    </source>
</evidence>
<organism evidence="2 3">
    <name type="scientific">Micromonospora lupini str. Lupac 08</name>
    <dbReference type="NCBI Taxonomy" id="1150864"/>
    <lineage>
        <taxon>Bacteria</taxon>
        <taxon>Bacillati</taxon>
        <taxon>Actinomycetota</taxon>
        <taxon>Actinomycetes</taxon>
        <taxon>Micromonosporales</taxon>
        <taxon>Micromonosporaceae</taxon>
        <taxon>Micromonospora</taxon>
    </lineage>
</organism>
<accession>I0L421</accession>
<evidence type="ECO:0000313" key="3">
    <source>
        <dbReference type="Proteomes" id="UP000003448"/>
    </source>
</evidence>
<reference evidence="3" key="1">
    <citation type="journal article" date="2012" name="J. Bacteriol.">
        <title>Genome Sequence of Micromonospora lupini Lupac 08, Isolated from Root Nodules of Lupinus angustifolius.</title>
        <authorList>
            <person name="Alonso-Vega P."/>
            <person name="Normand P."/>
            <person name="Bacigalupe R."/>
            <person name="Pujic P."/>
            <person name="Lajus A."/>
            <person name="Vallenet D."/>
            <person name="Carro L."/>
            <person name="Coll P."/>
            <person name="Trujillo M.E."/>
        </authorList>
    </citation>
    <scope>NUCLEOTIDE SEQUENCE [LARGE SCALE GENOMIC DNA]</scope>
    <source>
        <strain evidence="3">Lupac 08</strain>
    </source>
</reference>
<proteinExistence type="predicted"/>
<dbReference type="STRING" id="1150864.MILUP08_43478"/>
<dbReference type="Proteomes" id="UP000003448">
    <property type="component" value="Unassembled WGS sequence"/>
</dbReference>
<evidence type="ECO:0000259" key="1">
    <source>
        <dbReference type="Pfam" id="PF13228"/>
    </source>
</evidence>
<name>I0L421_9ACTN</name>
<sequence length="377" mass="40269">MAVRVGPGTAQTAGVAFLPGLVLARRYHDEVVAPILRGRLPGLRYAAGLLDGGSEVLGLDTARSTDHDWGPRVNVFVGTADAAAIPRMSAVLDADLPADFLGWPTRFAGDDGRLGVADAAGTRHGVTVDEVAGWWRRRLGFDPMAGVGTTDWLASPTQRLAEATGGEVFHDGLDGALTARRAALRWYPPDVWRYVLAAVWTRIAQAEHLPGRCAEVGDELGSRIVTGGIARDLLRLGLLLRRRWPPYDKWLGTAFGRLPGAAPAVAALAEATGPGDWTCRQAGLVEALETMARWTDETGLAAPVRARAVPFHGRPFLVLRAERVTAALRAAVTDPALRDRPPLGAVDQYVHSVDVLSDATRIRGVADGLWSGTVTDR</sequence>
<protein>
    <recommendedName>
        <fullName evidence="1">DUF4037 domain-containing protein</fullName>
    </recommendedName>
</protein>
<feature type="domain" description="DUF4037" evidence="1">
    <location>
        <begin position="152"/>
        <end position="251"/>
    </location>
</feature>
<comment type="caution">
    <text evidence="2">The sequence shown here is derived from an EMBL/GenBank/DDBJ whole genome shotgun (WGS) entry which is preliminary data.</text>
</comment>